<evidence type="ECO:0000313" key="1">
    <source>
        <dbReference type="EMBL" id="KAF6785728.1"/>
    </source>
</evidence>
<dbReference type="Proteomes" id="UP000652219">
    <property type="component" value="Unassembled WGS sequence"/>
</dbReference>
<keyword evidence="2" id="KW-1185">Reference proteome</keyword>
<keyword evidence="1" id="KW-0489">Methyltransferase</keyword>
<dbReference type="EMBL" id="WIGN01000680">
    <property type="protein sequence ID" value="KAF6785728.1"/>
    <property type="molecule type" value="Genomic_DNA"/>
</dbReference>
<accession>A0A8H6IM78</accession>
<comment type="caution">
    <text evidence="1">The sequence shown here is derived from an EMBL/GenBank/DDBJ whole genome shotgun (WGS) entry which is preliminary data.</text>
</comment>
<name>A0A8H6IM78_9PEZI</name>
<gene>
    <name evidence="1" type="ORF">CSOJ01_15552</name>
</gene>
<protein>
    <submittedName>
        <fullName evidence="1">Methyltransferase domain-containing protein</fullName>
    </submittedName>
</protein>
<reference evidence="1 2" key="1">
    <citation type="journal article" date="2020" name="Phytopathology">
        <title>Genome Sequence Resources of Colletotrichum truncatum, C. plurivorum, C. musicola, and C. sojae: Four Species Pathogenic to Soybean (Glycine max).</title>
        <authorList>
            <person name="Rogerio F."/>
            <person name="Boufleur T.R."/>
            <person name="Ciampi-Guillardi M."/>
            <person name="Sukno S.A."/>
            <person name="Thon M.R."/>
            <person name="Massola Junior N.S."/>
            <person name="Baroncelli R."/>
        </authorList>
    </citation>
    <scope>NUCLEOTIDE SEQUENCE [LARGE SCALE GENOMIC DNA]</scope>
    <source>
        <strain evidence="1 2">LFN0009</strain>
    </source>
</reference>
<organism evidence="1 2">
    <name type="scientific">Colletotrichum sojae</name>
    <dbReference type="NCBI Taxonomy" id="2175907"/>
    <lineage>
        <taxon>Eukaryota</taxon>
        <taxon>Fungi</taxon>
        <taxon>Dikarya</taxon>
        <taxon>Ascomycota</taxon>
        <taxon>Pezizomycotina</taxon>
        <taxon>Sordariomycetes</taxon>
        <taxon>Hypocreomycetidae</taxon>
        <taxon>Glomerellales</taxon>
        <taxon>Glomerellaceae</taxon>
        <taxon>Colletotrichum</taxon>
        <taxon>Colletotrichum orchidearum species complex</taxon>
    </lineage>
</organism>
<proteinExistence type="predicted"/>
<dbReference type="AlphaFoldDB" id="A0A8H6IM78"/>
<keyword evidence="1" id="KW-0808">Transferase</keyword>
<dbReference type="GO" id="GO:0032259">
    <property type="term" value="P:methylation"/>
    <property type="evidence" value="ECO:0007669"/>
    <property type="project" value="UniProtKB-KW"/>
</dbReference>
<sequence>MWTLEDISSGLEGLSAAVYTRVLGWSKESLDVLLAQVRHDMKNSAIHAYWPIITIAYEKL</sequence>
<evidence type="ECO:0000313" key="2">
    <source>
        <dbReference type="Proteomes" id="UP000652219"/>
    </source>
</evidence>
<dbReference type="GO" id="GO:0008168">
    <property type="term" value="F:methyltransferase activity"/>
    <property type="evidence" value="ECO:0007669"/>
    <property type="project" value="UniProtKB-KW"/>
</dbReference>